<dbReference type="Pfam" id="PF13091">
    <property type="entry name" value="PLDc_2"/>
    <property type="match status" value="2"/>
</dbReference>
<dbReference type="PANTHER" id="PTHR21248:SF22">
    <property type="entry name" value="PHOSPHOLIPASE D"/>
    <property type="match status" value="1"/>
</dbReference>
<sequence>MIAIHAIFNCIFLCSYWLLIVLVTFRVLIKRRAVPSSMAWLLVIYVLPLIGIITYLLFGESNLGKQRSTRSKIAWSSTMRRIQILKTYKHIFSTEHSAIASSLFKLCEHRQGIGALRGNHIQLLKKTDDTIISLIKDIELAQHSIDMVFYIWESGGLVDHVIKKLIIAAKRGIRCRIILDSAGCANFFSSSCPNIMRQAGVNIVEALHVNLLRVFLRRMDLRQHRKMILIDDHIAYTGSMNMVDPQLFKKNIGIGQWVDIMVRIDGPAASAMSIIFSSDWEIETGQHVLFPLLFNTHIVADHKLISTGHTIQIIPSGPGCPEGIIHQALLISLYEARKKLIITTPYLVPSDDLLHAICTAAQRGVEVHIIIPQNNDSVLVNWASRAFFSELLKAGVLIHQFQNGLLHVKSVLIDQQLSLIGTVNLDIRSLWLNFEITLVIDSKDFSNELEKTQENYIAHSKTIDPKKWANRPYWERIVERLFYFLSPLL</sequence>
<evidence type="ECO:0000256" key="11">
    <source>
        <dbReference type="ARBA" id="ARBA00023264"/>
    </source>
</evidence>
<dbReference type="NCBIfam" id="TIGR04265">
    <property type="entry name" value="bac_cardiolipin"/>
    <property type="match status" value="1"/>
</dbReference>
<evidence type="ECO:0000256" key="3">
    <source>
        <dbReference type="ARBA" id="ARBA00022516"/>
    </source>
</evidence>
<proteinExistence type="inferred from homology"/>
<gene>
    <name evidence="14" type="primary">cls</name>
    <name evidence="12" type="synonym">clsA</name>
    <name evidence="14" type="ORF">M9394_00505</name>
</gene>
<keyword evidence="10 12" id="KW-0594">Phospholipid biosynthesis</keyword>
<dbReference type="HAMAP" id="MF_00190">
    <property type="entry name" value="Cardiolipin_synth_ClsA"/>
    <property type="match status" value="1"/>
</dbReference>
<keyword evidence="3 12" id="KW-0444">Lipid biosynthesis</keyword>
<dbReference type="GO" id="GO:0005886">
    <property type="term" value="C:plasma membrane"/>
    <property type="evidence" value="ECO:0007669"/>
    <property type="project" value="UniProtKB-SubCell"/>
</dbReference>
<evidence type="ECO:0000256" key="6">
    <source>
        <dbReference type="ARBA" id="ARBA00022737"/>
    </source>
</evidence>
<dbReference type="SUPFAM" id="SSF56024">
    <property type="entry name" value="Phospholipase D/nuclease"/>
    <property type="match status" value="2"/>
</dbReference>
<evidence type="ECO:0000256" key="12">
    <source>
        <dbReference type="HAMAP-Rule" id="MF_00190"/>
    </source>
</evidence>
<comment type="subcellular location">
    <subcellularLocation>
        <location evidence="1 12">Cell membrane</location>
        <topology evidence="1 12">Multi-pass membrane protein</topology>
    </subcellularLocation>
</comment>
<reference evidence="14" key="1">
    <citation type="submission" date="2022-05" db="EMBL/GenBank/DDBJ databases">
        <title>Impact of host demography and evolutionary history on endosymbiont molecular evolution: a test in carpenter ants (Genus Camponotus) and their Blochmannia endosymbionts.</title>
        <authorList>
            <person name="Manthey J.D."/>
            <person name="Giron J.C."/>
            <person name="Hruska J.P."/>
        </authorList>
    </citation>
    <scope>NUCLEOTIDE SEQUENCE</scope>
    <source>
        <strain evidence="14">C-049</strain>
    </source>
</reference>
<dbReference type="CDD" id="cd09158">
    <property type="entry name" value="PLDc_EcCLS_like_2"/>
    <property type="match status" value="1"/>
</dbReference>
<evidence type="ECO:0000313" key="15">
    <source>
        <dbReference type="Proteomes" id="UP001056323"/>
    </source>
</evidence>
<feature type="active site" evidence="12">
    <location>
        <position position="231"/>
    </location>
</feature>
<dbReference type="InterPro" id="IPR022924">
    <property type="entry name" value="Cardiolipin_synthase"/>
</dbReference>
<keyword evidence="8 12" id="KW-0443">Lipid metabolism</keyword>
<dbReference type="Proteomes" id="UP001056323">
    <property type="component" value="Chromosome"/>
</dbReference>
<evidence type="ECO:0000256" key="4">
    <source>
        <dbReference type="ARBA" id="ARBA00022679"/>
    </source>
</evidence>
<feature type="domain" description="PLD phosphodiesterase" evidence="13">
    <location>
        <begin position="219"/>
        <end position="246"/>
    </location>
</feature>
<evidence type="ECO:0000256" key="7">
    <source>
        <dbReference type="ARBA" id="ARBA00022989"/>
    </source>
</evidence>
<dbReference type="AlphaFoldDB" id="A0AAE9I861"/>
<comment type="function">
    <text evidence="12">Catalyzes the reversible phosphatidyl group transfer from one phosphatidylglycerol molecule to another to form cardiolipin (CL) (diphosphatidylglycerol) and glycerol.</text>
</comment>
<dbReference type="KEGG" id="bhb:M9394_00505"/>
<evidence type="ECO:0000259" key="13">
    <source>
        <dbReference type="PROSITE" id="PS50035"/>
    </source>
</evidence>
<dbReference type="Gene3D" id="3.30.870.10">
    <property type="entry name" value="Endonuclease Chain A"/>
    <property type="match status" value="2"/>
</dbReference>
<keyword evidence="6" id="KW-0677">Repeat</keyword>
<evidence type="ECO:0000256" key="1">
    <source>
        <dbReference type="ARBA" id="ARBA00004651"/>
    </source>
</evidence>
<feature type="active site" evidence="12">
    <location>
        <position position="224"/>
    </location>
</feature>
<dbReference type="PANTHER" id="PTHR21248">
    <property type="entry name" value="CARDIOLIPIN SYNTHASE"/>
    <property type="match status" value="1"/>
</dbReference>
<accession>A0AAE9I861</accession>
<dbReference type="InterPro" id="IPR030840">
    <property type="entry name" value="CL_synthase_A"/>
</dbReference>
<feature type="active site" evidence="12">
    <location>
        <position position="226"/>
    </location>
</feature>
<evidence type="ECO:0000256" key="9">
    <source>
        <dbReference type="ARBA" id="ARBA00023136"/>
    </source>
</evidence>
<comment type="catalytic activity">
    <reaction evidence="12">
        <text>2 a 1,2-diacyl-sn-glycero-3-phospho-(1'-sn-glycerol) = a cardiolipin + glycerol</text>
        <dbReference type="Rhea" id="RHEA:31451"/>
        <dbReference type="ChEBI" id="CHEBI:17754"/>
        <dbReference type="ChEBI" id="CHEBI:62237"/>
        <dbReference type="ChEBI" id="CHEBI:64716"/>
    </reaction>
</comment>
<name>A0AAE9I861_9ENTR</name>
<feature type="transmembrane region" description="Helical" evidence="12">
    <location>
        <begin position="6"/>
        <end position="28"/>
    </location>
</feature>
<keyword evidence="2 12" id="KW-1003">Cell membrane</keyword>
<dbReference type="GO" id="GO:0032049">
    <property type="term" value="P:cardiolipin biosynthetic process"/>
    <property type="evidence" value="ECO:0007669"/>
    <property type="project" value="UniProtKB-UniRule"/>
</dbReference>
<dbReference type="SMART" id="SM00155">
    <property type="entry name" value="PLDc"/>
    <property type="match status" value="2"/>
</dbReference>
<dbReference type="EC" id="2.7.8.-" evidence="12"/>
<evidence type="ECO:0000256" key="8">
    <source>
        <dbReference type="ARBA" id="ARBA00023098"/>
    </source>
</evidence>
<dbReference type="GO" id="GO:0008808">
    <property type="term" value="F:cardiolipin synthase activity"/>
    <property type="evidence" value="ECO:0007669"/>
    <property type="project" value="UniProtKB-UniRule"/>
</dbReference>
<dbReference type="Pfam" id="PF13396">
    <property type="entry name" value="PLDc_N"/>
    <property type="match status" value="1"/>
</dbReference>
<evidence type="ECO:0000256" key="2">
    <source>
        <dbReference type="ARBA" id="ARBA00022475"/>
    </source>
</evidence>
<feature type="active site" evidence="12">
    <location>
        <position position="409"/>
    </location>
</feature>
<feature type="active site" evidence="12">
    <location>
        <position position="407"/>
    </location>
</feature>
<dbReference type="RefSeq" id="WP_250250077.1">
    <property type="nucleotide sequence ID" value="NZ_CP097751.1"/>
</dbReference>
<dbReference type="PROSITE" id="PS50035">
    <property type="entry name" value="PLD"/>
    <property type="match status" value="2"/>
</dbReference>
<keyword evidence="7 12" id="KW-1133">Transmembrane helix</keyword>
<keyword evidence="9 12" id="KW-0472">Membrane</keyword>
<dbReference type="EMBL" id="CP097751">
    <property type="protein sequence ID" value="URJ27634.1"/>
    <property type="molecule type" value="Genomic_DNA"/>
</dbReference>
<organism evidence="14 15">
    <name type="scientific">Candidatus Blochmanniella camponoti</name>
    <dbReference type="NCBI Taxonomy" id="108080"/>
    <lineage>
        <taxon>Bacteria</taxon>
        <taxon>Pseudomonadati</taxon>
        <taxon>Pseudomonadota</taxon>
        <taxon>Gammaproteobacteria</taxon>
        <taxon>Enterobacterales</taxon>
        <taxon>Enterobacteriaceae</taxon>
        <taxon>ant endosymbionts</taxon>
        <taxon>Candidatus Blochmanniella</taxon>
    </lineage>
</organism>
<feature type="active site" evidence="12">
    <location>
        <position position="414"/>
    </location>
</feature>
<feature type="transmembrane region" description="Helical" evidence="12">
    <location>
        <begin position="40"/>
        <end position="58"/>
    </location>
</feature>
<evidence type="ECO:0000256" key="5">
    <source>
        <dbReference type="ARBA" id="ARBA00022692"/>
    </source>
</evidence>
<keyword evidence="4 12" id="KW-0808">Transferase</keyword>
<comment type="similarity">
    <text evidence="12">Belongs to the phospholipase D family. Cardiolipin synthase subfamily. ClsA sub-subfamily.</text>
</comment>
<evidence type="ECO:0000256" key="10">
    <source>
        <dbReference type="ARBA" id="ARBA00023209"/>
    </source>
</evidence>
<dbReference type="InterPro" id="IPR025202">
    <property type="entry name" value="PLD-like_dom"/>
</dbReference>
<dbReference type="InterPro" id="IPR027379">
    <property type="entry name" value="CLS_N"/>
</dbReference>
<keyword evidence="11 12" id="KW-1208">Phospholipid metabolism</keyword>
<feature type="domain" description="PLD phosphodiesterase" evidence="13">
    <location>
        <begin position="402"/>
        <end position="429"/>
    </location>
</feature>
<keyword evidence="5 12" id="KW-0812">Transmembrane</keyword>
<protein>
    <recommendedName>
        <fullName evidence="12">Cardiolipin synthase A</fullName>
        <shortName evidence="12">CL synthase</shortName>
        <ecNumber evidence="12">2.7.8.-</ecNumber>
    </recommendedName>
</protein>
<evidence type="ECO:0000313" key="14">
    <source>
        <dbReference type="EMBL" id="URJ27634.1"/>
    </source>
</evidence>
<dbReference type="InterPro" id="IPR001736">
    <property type="entry name" value="PLipase_D/transphosphatidylase"/>
</dbReference>